<proteinExistence type="predicted"/>
<keyword evidence="4" id="KW-0175">Coiled coil</keyword>
<accession>A0A8B6ELA1</accession>
<name>A0A8B6ELA1_MYTGA</name>
<evidence type="ECO:0000256" key="3">
    <source>
        <dbReference type="ARBA" id="ARBA00022833"/>
    </source>
</evidence>
<dbReference type="Proteomes" id="UP000596742">
    <property type="component" value="Unassembled WGS sequence"/>
</dbReference>
<dbReference type="OrthoDB" id="6265224at2759"/>
<comment type="caution">
    <text evidence="5">The sequence shown here is derived from an EMBL/GenBank/DDBJ whole genome shotgun (WGS) entry which is preliminary data.</text>
</comment>
<evidence type="ECO:0000256" key="1">
    <source>
        <dbReference type="ARBA" id="ARBA00022723"/>
    </source>
</evidence>
<dbReference type="SUPFAM" id="SSF57845">
    <property type="entry name" value="B-box zinc-binding domain"/>
    <property type="match status" value="1"/>
</dbReference>
<keyword evidence="2" id="KW-0863">Zinc-finger</keyword>
<organism evidence="5 6">
    <name type="scientific">Mytilus galloprovincialis</name>
    <name type="common">Mediterranean mussel</name>
    <dbReference type="NCBI Taxonomy" id="29158"/>
    <lineage>
        <taxon>Eukaryota</taxon>
        <taxon>Metazoa</taxon>
        <taxon>Spiralia</taxon>
        <taxon>Lophotrochozoa</taxon>
        <taxon>Mollusca</taxon>
        <taxon>Bivalvia</taxon>
        <taxon>Autobranchia</taxon>
        <taxon>Pteriomorphia</taxon>
        <taxon>Mytilida</taxon>
        <taxon>Mytiloidea</taxon>
        <taxon>Mytilidae</taxon>
        <taxon>Mytilinae</taxon>
        <taxon>Mytilus</taxon>
    </lineage>
</organism>
<dbReference type="Gene3D" id="3.30.160.60">
    <property type="entry name" value="Classic Zinc Finger"/>
    <property type="match status" value="1"/>
</dbReference>
<dbReference type="EMBL" id="UYJE01005351">
    <property type="protein sequence ID" value="VDI36582.1"/>
    <property type="molecule type" value="Genomic_DNA"/>
</dbReference>
<dbReference type="InterPro" id="IPR051051">
    <property type="entry name" value="E3_ubiq-ligase_TRIM/RNF"/>
</dbReference>
<sequence>MAFTILCGPCGYEGNIKNAKKWCSYCEEGFCEDCEKVHRSSKISRNHTLISISDYQKIKDVAVSQSCEGHGKRFDLYCSEHDKPICLDCIDQHKSCPQLMSLDKAAANAKLSTALSDLEDTMNGALTNVGQFIENKKTKSRELDEQESLIKKNIQETREKINRHLDVLEQKLIQDLSAKTFNCKSAYSEIIHQLNLADQKLSQLKEEMETMKQMASDVHVFLGTREISQAVCEEIKYIKGIINSTKYFKIKIELYSAFTSLLACVNQLGSSNGIVDVQRKQRIKLKTTSTKKETIVKETSIVEETQISNTVQPAVNEASEKVREVVITVVAKEEMKTEIPEIQVQEKIVETITNKDAPENVIEEVVDCCVGRNTNNEIEEVKVVTKEITDQTETKDVEKMIENKEVEENLSDLSKSEENKTVENCNGPLIETIENEVFTTEVHIKNRISGSPSDQ</sequence>
<evidence type="ECO:0000256" key="2">
    <source>
        <dbReference type="ARBA" id="ARBA00022771"/>
    </source>
</evidence>
<dbReference type="AlphaFoldDB" id="A0A8B6ELA1"/>
<keyword evidence="6" id="KW-1185">Reference proteome</keyword>
<dbReference type="GO" id="GO:0008270">
    <property type="term" value="F:zinc ion binding"/>
    <property type="evidence" value="ECO:0007669"/>
    <property type="project" value="UniProtKB-KW"/>
</dbReference>
<protein>
    <recommendedName>
        <fullName evidence="7">B box-type domain-containing protein</fullName>
    </recommendedName>
</protein>
<keyword evidence="1" id="KW-0479">Metal-binding</keyword>
<feature type="coiled-coil region" evidence="4">
    <location>
        <begin position="151"/>
        <end position="214"/>
    </location>
</feature>
<dbReference type="PANTHER" id="PTHR25465">
    <property type="entry name" value="B-BOX DOMAIN CONTAINING"/>
    <property type="match status" value="1"/>
</dbReference>
<evidence type="ECO:0000256" key="4">
    <source>
        <dbReference type="SAM" id="Coils"/>
    </source>
</evidence>
<reference evidence="5" key="1">
    <citation type="submission" date="2018-11" db="EMBL/GenBank/DDBJ databases">
        <authorList>
            <person name="Alioto T."/>
            <person name="Alioto T."/>
        </authorList>
    </citation>
    <scope>NUCLEOTIDE SEQUENCE</scope>
</reference>
<evidence type="ECO:0000313" key="5">
    <source>
        <dbReference type="EMBL" id="VDI36582.1"/>
    </source>
</evidence>
<gene>
    <name evidence="5" type="ORF">MGAL_10B061412</name>
</gene>
<evidence type="ECO:0000313" key="6">
    <source>
        <dbReference type="Proteomes" id="UP000596742"/>
    </source>
</evidence>
<dbReference type="PANTHER" id="PTHR25465:SF41">
    <property type="entry name" value="E3 UBIQUITIN-PROTEIN LIGASE RNF135"/>
    <property type="match status" value="1"/>
</dbReference>
<evidence type="ECO:0008006" key="7">
    <source>
        <dbReference type="Google" id="ProtNLM"/>
    </source>
</evidence>
<dbReference type="CDD" id="cd19757">
    <property type="entry name" value="Bbox1"/>
    <property type="match status" value="1"/>
</dbReference>
<keyword evidence="3" id="KW-0862">Zinc</keyword>